<dbReference type="EMBL" id="CABVLU010000001">
    <property type="protein sequence ID" value="VVT45126.1"/>
    <property type="molecule type" value="Genomic_DNA"/>
</dbReference>
<dbReference type="Proteomes" id="UP000398389">
    <property type="component" value="Unassembled WGS sequence"/>
</dbReference>
<accession>A0A5E8B7A7</accession>
<sequence>MATTSNLLLALKNYSFVDESDDVPFKSKGSSFYAGFEGSIDGLDQRYFAIQFLNDFEIYMEICNVDPHDWPLNISYFFEGEVYWYAKAWNSNPENFDKTWSQFKKEFLSHEHSYEFLYEVSQHLRKASMESVSIKEFNAYVKTFRACYSVLKANNRYFVDNSPENTVNEFVLGLHPSIYLEWNIARMRDHSNESHIRDNLETTIDLCRALTLKSTTFMKQFAKDNRF</sequence>
<evidence type="ECO:0000313" key="1">
    <source>
        <dbReference type="EMBL" id="VVT45126.1"/>
    </source>
</evidence>
<proteinExistence type="predicted"/>
<organism evidence="1 2">
    <name type="scientific">Magnusiomyces paraingens</name>
    <dbReference type="NCBI Taxonomy" id="2606893"/>
    <lineage>
        <taxon>Eukaryota</taxon>
        <taxon>Fungi</taxon>
        <taxon>Dikarya</taxon>
        <taxon>Ascomycota</taxon>
        <taxon>Saccharomycotina</taxon>
        <taxon>Dipodascomycetes</taxon>
        <taxon>Dipodascales</taxon>
        <taxon>Dipodascaceae</taxon>
        <taxon>Magnusiomyces</taxon>
    </lineage>
</organism>
<name>A0A5E8B7A7_9ASCO</name>
<reference evidence="1 2" key="1">
    <citation type="submission" date="2019-09" db="EMBL/GenBank/DDBJ databases">
        <authorList>
            <person name="Brejova B."/>
        </authorList>
    </citation>
    <scope>NUCLEOTIDE SEQUENCE [LARGE SCALE GENOMIC DNA]</scope>
</reference>
<dbReference type="GeneID" id="43579469"/>
<evidence type="ECO:0008006" key="3">
    <source>
        <dbReference type="Google" id="ProtNLM"/>
    </source>
</evidence>
<gene>
    <name evidence="1" type="ORF">SAPINGB_P000646</name>
</gene>
<protein>
    <recommendedName>
        <fullName evidence="3">Ty3 transposon capsid-like protein domain-containing protein</fullName>
    </recommendedName>
</protein>
<evidence type="ECO:0000313" key="2">
    <source>
        <dbReference type="Proteomes" id="UP000398389"/>
    </source>
</evidence>
<keyword evidence="2" id="KW-1185">Reference proteome</keyword>
<dbReference type="AlphaFoldDB" id="A0A5E8B7A7"/>
<dbReference type="RefSeq" id="XP_031851260.1">
    <property type="nucleotide sequence ID" value="XM_031995369.1"/>
</dbReference>